<proteinExistence type="predicted"/>
<feature type="compositionally biased region" description="Basic and acidic residues" evidence="1">
    <location>
        <begin position="296"/>
        <end position="309"/>
    </location>
</feature>
<evidence type="ECO:0000313" key="3">
    <source>
        <dbReference type="Proteomes" id="UP000518752"/>
    </source>
</evidence>
<reference evidence="2 3" key="1">
    <citation type="journal article" date="2020" name="ISME J.">
        <title>Uncovering the hidden diversity of litter-decomposition mechanisms in mushroom-forming fungi.</title>
        <authorList>
            <person name="Floudas D."/>
            <person name="Bentzer J."/>
            <person name="Ahren D."/>
            <person name="Johansson T."/>
            <person name="Persson P."/>
            <person name="Tunlid A."/>
        </authorList>
    </citation>
    <scope>NUCLEOTIDE SEQUENCE [LARGE SCALE GENOMIC DNA]</scope>
    <source>
        <strain evidence="2 3">CBS 406.79</strain>
    </source>
</reference>
<protein>
    <submittedName>
        <fullName evidence="2">Uncharacterized protein</fullName>
    </submittedName>
</protein>
<dbReference type="EMBL" id="JAACJN010000038">
    <property type="protein sequence ID" value="KAF5385629.1"/>
    <property type="molecule type" value="Genomic_DNA"/>
</dbReference>
<dbReference type="InterPro" id="IPR019341">
    <property type="entry name" value="Alpha/Gamma-adaptin-bd_p34"/>
</dbReference>
<dbReference type="PANTHER" id="PTHR14659">
    <property type="entry name" value="ALPHA- AND GAMMA-ADAPTIN-BINDING PROTEIN P34"/>
    <property type="match status" value="1"/>
</dbReference>
<name>A0A8H5M9G3_9AGAR</name>
<accession>A0A8H5M9G3</accession>
<sequence>MPVSTNFSSVLYHHHHPGRRATSMDSSPNLSTSCRILAIGSSLDGAIDFVQQIRTLSGHIIDNGDINDTRKDQAEVNGEKLMPWVISNKYYSAQVHFLARTVKGLAPFHSKEVPALVFIWRKGYAYKHNIERICRDRELNGSAPEVSLAVRIELNDDENGKEDEEEEENFEDTAEIDEYLSSKGFEFIDVPAANKRAGDDEISVDAIPSLPRVLDALSTIMWPTMQSSVKRQNHPRKAMADETSLDWAQISFDEGEGIDPDIDDLVAVQTPAGRVSNQARIRTEMEELRRWLEDDAHEDSRNDKDDPWRHAPSLITSQTGLTTTSPTSEEGGAFDSARPTSYPTSAQGDGFDDDFTVFVSAPTENSAQAPSTYPKSHTSSIGGGVDFPKGEFPTFASFGDSKFVASSMHTELDDEHETMGDTSFDSLAPPGRYAGVLYHSLGSASDLGDIGDEEAHPVDSNDGDTHNVHLDDEKESDDGLPSEREIRDSAQRIFGPLPTAPLNSGREYAEDDNMSDFGDNINFDLTQMVSAIQGMKEEISGIEDEDERRKAAARVALGLVYGLDRQT</sequence>
<dbReference type="Proteomes" id="UP000518752">
    <property type="component" value="Unassembled WGS sequence"/>
</dbReference>
<feature type="compositionally biased region" description="Basic and acidic residues" evidence="1">
    <location>
        <begin position="453"/>
        <end position="472"/>
    </location>
</feature>
<organism evidence="2 3">
    <name type="scientific">Collybiopsis confluens</name>
    <dbReference type="NCBI Taxonomy" id="2823264"/>
    <lineage>
        <taxon>Eukaryota</taxon>
        <taxon>Fungi</taxon>
        <taxon>Dikarya</taxon>
        <taxon>Basidiomycota</taxon>
        <taxon>Agaricomycotina</taxon>
        <taxon>Agaricomycetes</taxon>
        <taxon>Agaricomycetidae</taxon>
        <taxon>Agaricales</taxon>
        <taxon>Marasmiineae</taxon>
        <taxon>Omphalotaceae</taxon>
        <taxon>Collybiopsis</taxon>
    </lineage>
</organism>
<feature type="region of interest" description="Disordered" evidence="1">
    <location>
        <begin position="296"/>
        <end position="346"/>
    </location>
</feature>
<dbReference type="OrthoDB" id="10261384at2759"/>
<comment type="caution">
    <text evidence="2">The sequence shown here is derived from an EMBL/GenBank/DDBJ whole genome shotgun (WGS) entry which is preliminary data.</text>
</comment>
<dbReference type="AlphaFoldDB" id="A0A8H5M9G3"/>
<keyword evidence="3" id="KW-1185">Reference proteome</keyword>
<dbReference type="PANTHER" id="PTHR14659:SF1">
    <property type="entry name" value="ALPHA- AND GAMMA-ADAPTIN-BINDING PROTEIN P34"/>
    <property type="match status" value="1"/>
</dbReference>
<gene>
    <name evidence="2" type="ORF">D9757_005542</name>
</gene>
<feature type="compositionally biased region" description="Low complexity" evidence="1">
    <location>
        <begin position="313"/>
        <end position="328"/>
    </location>
</feature>
<evidence type="ECO:0000313" key="2">
    <source>
        <dbReference type="EMBL" id="KAF5385629.1"/>
    </source>
</evidence>
<feature type="region of interest" description="Disordered" evidence="1">
    <location>
        <begin position="448"/>
        <end position="482"/>
    </location>
</feature>
<evidence type="ECO:0000256" key="1">
    <source>
        <dbReference type="SAM" id="MobiDB-lite"/>
    </source>
</evidence>